<accession>A0ABW5HM16</accession>
<feature type="active site" evidence="2">
    <location>
        <position position="314"/>
    </location>
</feature>
<dbReference type="PANTHER" id="PTHR32268:SF11">
    <property type="entry name" value="HOMOSERINE O-ACETYLTRANSFERASE"/>
    <property type="match status" value="1"/>
</dbReference>
<reference evidence="5" key="1">
    <citation type="journal article" date="2019" name="Int. J. Syst. Evol. Microbiol.">
        <title>The Global Catalogue of Microorganisms (GCM) 10K type strain sequencing project: providing services to taxonomists for standard genome sequencing and annotation.</title>
        <authorList>
            <consortium name="The Broad Institute Genomics Platform"/>
            <consortium name="The Broad Institute Genome Sequencing Center for Infectious Disease"/>
            <person name="Wu L."/>
            <person name="Ma J."/>
        </authorList>
    </citation>
    <scope>NUCLEOTIDE SEQUENCE [LARGE SCALE GENOMIC DNA]</scope>
    <source>
        <strain evidence="5">CGMCC 4.7641</strain>
    </source>
</reference>
<dbReference type="Gene3D" id="1.10.1740.110">
    <property type="match status" value="1"/>
</dbReference>
<keyword evidence="2 4" id="KW-0012">Acyltransferase</keyword>
<evidence type="ECO:0000313" key="4">
    <source>
        <dbReference type="EMBL" id="MFD2474353.1"/>
    </source>
</evidence>
<keyword evidence="2" id="KW-0963">Cytoplasm</keyword>
<feature type="binding site" evidence="2">
    <location>
        <position position="348"/>
    </location>
    <ligand>
        <name>substrate</name>
    </ligand>
</feature>
<dbReference type="Proteomes" id="UP001597483">
    <property type="component" value="Unassembled WGS sequence"/>
</dbReference>
<keyword evidence="2" id="KW-0198">Cysteine biosynthesis</keyword>
<dbReference type="InterPro" id="IPR008220">
    <property type="entry name" value="HAT_MetX-like"/>
</dbReference>
<feature type="domain" description="AB hydrolase-1" evidence="3">
    <location>
        <begin position="65"/>
        <end position="351"/>
    </location>
</feature>
<dbReference type="Pfam" id="PF00561">
    <property type="entry name" value="Abhydrolase_1"/>
    <property type="match status" value="1"/>
</dbReference>
<dbReference type="NCBIfam" id="NF001209">
    <property type="entry name" value="PRK00175.1"/>
    <property type="match status" value="1"/>
</dbReference>
<dbReference type="Gene3D" id="3.40.50.1820">
    <property type="entry name" value="alpha/beta hydrolase"/>
    <property type="match status" value="1"/>
</dbReference>
<feature type="active site" description="Nucleophile" evidence="2">
    <location>
        <position position="150"/>
    </location>
</feature>
<comment type="subcellular location">
    <subcellularLocation>
        <location evidence="2">Cytoplasm</location>
    </subcellularLocation>
</comment>
<comment type="similarity">
    <text evidence="2">Belongs to the AB hydrolase superfamily. MetX family.</text>
</comment>
<evidence type="ECO:0000256" key="1">
    <source>
        <dbReference type="ARBA" id="ARBA00022679"/>
    </source>
</evidence>
<evidence type="ECO:0000259" key="3">
    <source>
        <dbReference type="Pfam" id="PF00561"/>
    </source>
</evidence>
<feature type="binding site" evidence="2">
    <location>
        <position position="219"/>
    </location>
    <ligand>
        <name>substrate</name>
    </ligand>
</feature>
<dbReference type="InterPro" id="IPR029058">
    <property type="entry name" value="AB_hydrolase_fold"/>
</dbReference>
<keyword evidence="1 2" id="KW-0808">Transferase</keyword>
<feature type="region of interest" description="Important for substrate specificity" evidence="2">
    <location>
        <begin position="53"/>
        <end position="56"/>
    </location>
</feature>
<feature type="active site" evidence="2">
    <location>
        <position position="347"/>
    </location>
</feature>
<organism evidence="4 5">
    <name type="scientific">Amycolatopsis silviterrae</name>
    <dbReference type="NCBI Taxonomy" id="1656914"/>
    <lineage>
        <taxon>Bacteria</taxon>
        <taxon>Bacillati</taxon>
        <taxon>Actinomycetota</taxon>
        <taxon>Actinomycetes</taxon>
        <taxon>Pseudonocardiales</taxon>
        <taxon>Pseudonocardiaceae</taxon>
        <taxon>Amycolatopsis</taxon>
    </lineage>
</organism>
<comment type="caution">
    <text evidence="2">Lacks conserved residue(s) required for the propagation of feature annotation.</text>
</comment>
<evidence type="ECO:0000256" key="2">
    <source>
        <dbReference type="HAMAP-Rule" id="MF_00296"/>
    </source>
</evidence>
<dbReference type="EMBL" id="JBHUKS010000037">
    <property type="protein sequence ID" value="MFD2474353.1"/>
    <property type="molecule type" value="Genomic_DNA"/>
</dbReference>
<dbReference type="HAMAP" id="MF_00296">
    <property type="entry name" value="MetX_acyltransf"/>
    <property type="match status" value="1"/>
</dbReference>
<gene>
    <name evidence="4" type="ORF">ACFSVL_43585</name>
</gene>
<evidence type="ECO:0000313" key="5">
    <source>
        <dbReference type="Proteomes" id="UP001597483"/>
    </source>
</evidence>
<protein>
    <recommendedName>
        <fullName evidence="2">Serine O-succinyltransferase</fullName>
        <shortName evidence="2">SST</shortName>
        <ecNumber evidence="2">2.3.1.-</ecNumber>
    </recommendedName>
</protein>
<dbReference type="EC" id="2.3.1.-" evidence="2"/>
<dbReference type="NCBIfam" id="TIGR01392">
    <property type="entry name" value="homoserO_Ac_trn"/>
    <property type="match status" value="1"/>
</dbReference>
<dbReference type="GO" id="GO:0004414">
    <property type="term" value="F:homoserine O-acetyltransferase activity"/>
    <property type="evidence" value="ECO:0007669"/>
    <property type="project" value="UniProtKB-EC"/>
</dbReference>
<comment type="pathway">
    <text evidence="2">Amino-acid biosynthesis; L-cysteine biosynthesis; L-cysteine from L-serine: step 1/2.</text>
</comment>
<keyword evidence="5" id="KW-1185">Reference proteome</keyword>
<comment type="function">
    <text evidence="2">Transfers a succinyl group from succinyl-CoA to L-serine, forming succinyl-L-serine.</text>
</comment>
<dbReference type="PIRSF" id="PIRSF000443">
    <property type="entry name" value="Homoser_Ac_trans"/>
    <property type="match status" value="1"/>
</dbReference>
<proteinExistence type="inferred from homology"/>
<comment type="subunit">
    <text evidence="2">Homodimer.</text>
</comment>
<name>A0ABW5HM16_9PSEU</name>
<comment type="caution">
    <text evidence="4">The sequence shown here is derived from an EMBL/GenBank/DDBJ whole genome shotgun (WGS) entry which is preliminary data.</text>
</comment>
<dbReference type="PANTHER" id="PTHR32268">
    <property type="entry name" value="HOMOSERINE O-ACETYLTRANSFERASE"/>
    <property type="match status" value="1"/>
</dbReference>
<feature type="site" description="Important for acyl-CoA specificity" evidence="2">
    <location>
        <position position="187"/>
    </location>
</feature>
<dbReference type="RefSeq" id="WP_378313563.1">
    <property type="nucleotide sequence ID" value="NZ_JBHUKS010000037.1"/>
</dbReference>
<sequence>MMQEFIPPATRFARLPERFTMRRGGVLHGARVAYETFGQPSAAGDNVVLLLTGLSPDAHAASSAEDPNPGWWEQMLGPGKPIDTDQWHVICVNSLGGCQGSTGPASCDPATGRPYRLGFPELSIEDIADAAAHTVAGLGFERLACVVGASMGGMSALALLARHPELARSHVSISAAAHSLPYSIAIRSLQREAIRSDPLWNDGRYVPERYPERGMLTARKIGMTTYRSAREWERRFGRERSGPGGVPFGPEFAVEFYLDHHARRFVRRFDPNSYLYLSRSMDWFDLGELAGGGAAEALAALRVEKALVIGTETDILFPLHQQRQIADGLRAGGADVEFLALESDLGHDAFLADLDSFGPPVAKFLSTL</sequence>
<keyword evidence="2" id="KW-0028">Amino-acid biosynthesis</keyword>
<dbReference type="InterPro" id="IPR000073">
    <property type="entry name" value="AB_hydrolase_1"/>
</dbReference>
<comment type="catalytic activity">
    <reaction evidence="2">
        <text>succinyl-CoA + L-serine = O-succinyl-L-serine + CoA</text>
        <dbReference type="Rhea" id="RHEA:52820"/>
        <dbReference type="ChEBI" id="CHEBI:33384"/>
        <dbReference type="ChEBI" id="CHEBI:57287"/>
        <dbReference type="ChEBI" id="CHEBI:57292"/>
        <dbReference type="ChEBI" id="CHEBI:136856"/>
    </reaction>
</comment>
<dbReference type="SUPFAM" id="SSF53474">
    <property type="entry name" value="alpha/beta-Hydrolases"/>
    <property type="match status" value="1"/>
</dbReference>